<evidence type="ECO:0000313" key="7">
    <source>
        <dbReference type="Proteomes" id="UP001217500"/>
    </source>
</evidence>
<dbReference type="Gene3D" id="3.40.309.10">
    <property type="entry name" value="Aldehyde Dehydrogenase, Chain A, domain 2"/>
    <property type="match status" value="1"/>
</dbReference>
<evidence type="ECO:0000313" key="6">
    <source>
        <dbReference type="EMBL" id="WCL53398.1"/>
    </source>
</evidence>
<reference evidence="6" key="1">
    <citation type="submission" date="2023-01" db="EMBL/GenBank/DDBJ databases">
        <title>The genome sequence of Kordiimonadaceae bacterium 6D33.</title>
        <authorList>
            <person name="Liu Y."/>
        </authorList>
    </citation>
    <scope>NUCLEOTIDE SEQUENCE</scope>
    <source>
        <strain evidence="6">6D33</strain>
    </source>
</reference>
<dbReference type="Proteomes" id="UP001217500">
    <property type="component" value="Chromosome"/>
</dbReference>
<dbReference type="PANTHER" id="PTHR43353:SF5">
    <property type="entry name" value="SUCCINATE-SEMIALDEHYDE DEHYDROGENASE, MITOCHONDRIAL"/>
    <property type="match status" value="1"/>
</dbReference>
<evidence type="ECO:0000259" key="5">
    <source>
        <dbReference type="Pfam" id="PF00171"/>
    </source>
</evidence>
<evidence type="ECO:0000256" key="4">
    <source>
        <dbReference type="RuleBase" id="RU003345"/>
    </source>
</evidence>
<dbReference type="RefSeq" id="WP_289502910.1">
    <property type="nucleotide sequence ID" value="NZ_CP116805.1"/>
</dbReference>
<dbReference type="InterPro" id="IPR050740">
    <property type="entry name" value="Aldehyde_DH_Superfamily"/>
</dbReference>
<keyword evidence="2 4" id="KW-0560">Oxidoreductase</keyword>
<dbReference type="EMBL" id="CP116805">
    <property type="protein sequence ID" value="WCL53398.1"/>
    <property type="molecule type" value="Genomic_DNA"/>
</dbReference>
<protein>
    <submittedName>
        <fullName evidence="6">NAD-dependent succinate-semialdehyde dehydrogenase</fullName>
    </submittedName>
</protein>
<proteinExistence type="inferred from homology"/>
<dbReference type="InterPro" id="IPR015590">
    <property type="entry name" value="Aldehyde_DH_dom"/>
</dbReference>
<feature type="active site" evidence="3">
    <location>
        <position position="260"/>
    </location>
</feature>
<dbReference type="InterPro" id="IPR016161">
    <property type="entry name" value="Ald_DH/histidinol_DH"/>
</dbReference>
<name>A0AAF0BGE4_9PROT</name>
<dbReference type="CDD" id="cd07103">
    <property type="entry name" value="ALDH_F5_SSADH_GabD"/>
    <property type="match status" value="1"/>
</dbReference>
<evidence type="ECO:0000256" key="1">
    <source>
        <dbReference type="ARBA" id="ARBA00009986"/>
    </source>
</evidence>
<dbReference type="GO" id="GO:0004777">
    <property type="term" value="F:succinate-semialdehyde dehydrogenase (NAD+) activity"/>
    <property type="evidence" value="ECO:0007669"/>
    <property type="project" value="TreeGrafter"/>
</dbReference>
<organism evidence="6 7">
    <name type="scientific">Gimibacter soli</name>
    <dbReference type="NCBI Taxonomy" id="3024400"/>
    <lineage>
        <taxon>Bacteria</taxon>
        <taxon>Pseudomonadati</taxon>
        <taxon>Pseudomonadota</taxon>
        <taxon>Alphaproteobacteria</taxon>
        <taxon>Kordiimonadales</taxon>
        <taxon>Temperatibacteraceae</taxon>
        <taxon>Gimibacter</taxon>
    </lineage>
</organism>
<gene>
    <name evidence="6" type="ORF">PH603_12700</name>
</gene>
<feature type="domain" description="Aldehyde dehydrogenase" evidence="5">
    <location>
        <begin position="31"/>
        <end position="483"/>
    </location>
</feature>
<evidence type="ECO:0000256" key="2">
    <source>
        <dbReference type="ARBA" id="ARBA00023002"/>
    </source>
</evidence>
<dbReference type="InterPro" id="IPR029510">
    <property type="entry name" value="Ald_DH_CS_GLU"/>
</dbReference>
<dbReference type="FunFam" id="3.40.309.10:FF:000004">
    <property type="entry name" value="Succinate-semialdehyde dehydrogenase I"/>
    <property type="match status" value="1"/>
</dbReference>
<dbReference type="AlphaFoldDB" id="A0AAF0BGE4"/>
<sequence length="492" mass="51849">MTVLARSTEAGDALADRIITCPLPGGWRGPTFPVLNPATGAHLTDVADMGPDEAKAAVKAASQALASWAGRTAKERAAILMAWHDRILQNKDELARLLTLEMGKPLAEAAGEVAHGASYIAWFAEEAKRLYGDVIPTNDPNRRMLAIRQPIGVVAAITPWNFPSAMIMRKVAPALAAGCTVVIKPAEDTPLSAIALLQLAGEAGMPEGVLSLVTCRKPAEIARVLTDHRDVRKLSFTGSTAVGKLLMRQCADTVKKVSLELGGNAPFIVFADADLDTAVNSAMLAKFRNAGQTCISANRFLVEASVLPAFTEKLLARIAGLKAGDGLEAGTSLGPIINEAGLAKIDRLVTTAMEQGATLLTGGYRIERPGTFYAPTVLADVTPAMDISKAEIFGPVVTLSAFETEAEAIRLANDTDYGLAAYAFTREMGRLWRLPEALEFGMVAMNEGTVGSEAAPFGGVKESGIGREGSRVGIDEYAEIKYVGMGGIGAAR</sequence>
<dbReference type="FunFam" id="3.40.605.10:FF:000005">
    <property type="entry name" value="Succinate-semialdehyde dehydrogenase I"/>
    <property type="match status" value="1"/>
</dbReference>
<dbReference type="PANTHER" id="PTHR43353">
    <property type="entry name" value="SUCCINATE-SEMIALDEHYDE DEHYDROGENASE, MITOCHONDRIAL"/>
    <property type="match status" value="1"/>
</dbReference>
<evidence type="ECO:0000256" key="3">
    <source>
        <dbReference type="PROSITE-ProRule" id="PRU10007"/>
    </source>
</evidence>
<dbReference type="SUPFAM" id="SSF53720">
    <property type="entry name" value="ALDH-like"/>
    <property type="match status" value="1"/>
</dbReference>
<keyword evidence="7" id="KW-1185">Reference proteome</keyword>
<dbReference type="InterPro" id="IPR016163">
    <property type="entry name" value="Ald_DH_C"/>
</dbReference>
<dbReference type="PROSITE" id="PS00687">
    <property type="entry name" value="ALDEHYDE_DEHYDR_GLU"/>
    <property type="match status" value="1"/>
</dbReference>
<comment type="similarity">
    <text evidence="1 4">Belongs to the aldehyde dehydrogenase family.</text>
</comment>
<dbReference type="KEGG" id="gso:PH603_12700"/>
<dbReference type="GO" id="GO:0009450">
    <property type="term" value="P:gamma-aminobutyric acid catabolic process"/>
    <property type="evidence" value="ECO:0007669"/>
    <property type="project" value="TreeGrafter"/>
</dbReference>
<dbReference type="Pfam" id="PF00171">
    <property type="entry name" value="Aldedh"/>
    <property type="match status" value="1"/>
</dbReference>
<dbReference type="Gene3D" id="3.40.605.10">
    <property type="entry name" value="Aldehyde Dehydrogenase, Chain A, domain 1"/>
    <property type="match status" value="1"/>
</dbReference>
<accession>A0AAF0BGE4</accession>
<dbReference type="InterPro" id="IPR016162">
    <property type="entry name" value="Ald_DH_N"/>
</dbReference>